<evidence type="ECO:0000313" key="2">
    <source>
        <dbReference type="EMBL" id="KAG9243647.1"/>
    </source>
</evidence>
<dbReference type="CDD" id="cd08241">
    <property type="entry name" value="QOR1"/>
    <property type="match status" value="1"/>
</dbReference>
<dbReference type="GO" id="GO:0016491">
    <property type="term" value="F:oxidoreductase activity"/>
    <property type="evidence" value="ECO:0007669"/>
    <property type="project" value="InterPro"/>
</dbReference>
<dbReference type="Gene3D" id="3.40.50.720">
    <property type="entry name" value="NAD(P)-binding Rossmann-like Domain"/>
    <property type="match status" value="1"/>
</dbReference>
<sequence>MKAICIDRFVENYNDIKVTEVTRPNPKNGEILIQIAAAGVNFVDLLYCRGKHQNNRSLVRPPFILGLEFAGTVVSSPESSKFSPGDRVFGGSLGCYAEFITVSEDILQCIPPEWDFVSAAGLGATAPVSYGALIDRGELKKGETVLIHAAAGGLGLIAVQIAKAAGARVIATAGSDEKIGVARRFGADECVNYTTHPEWWENVLKMTEGDGVDVVYDSVGLVGNSLKCLKWKGRILIIGFAGREGNIESVAMNRVLLKQAKLIGYRFGMTERMGPGETANTWKALSSMLSKGLLKPTVYDHEYRGLESVSHALKDLGERKVWGKAVVRIKVGGQSSRL</sequence>
<organism evidence="2 3">
    <name type="scientific">Calycina marina</name>
    <dbReference type="NCBI Taxonomy" id="1763456"/>
    <lineage>
        <taxon>Eukaryota</taxon>
        <taxon>Fungi</taxon>
        <taxon>Dikarya</taxon>
        <taxon>Ascomycota</taxon>
        <taxon>Pezizomycotina</taxon>
        <taxon>Leotiomycetes</taxon>
        <taxon>Helotiales</taxon>
        <taxon>Pezizellaceae</taxon>
        <taxon>Calycina</taxon>
    </lineage>
</organism>
<dbReference type="Gene3D" id="3.90.180.10">
    <property type="entry name" value="Medium-chain alcohol dehydrogenases, catalytic domain"/>
    <property type="match status" value="1"/>
</dbReference>
<dbReference type="Pfam" id="PF08240">
    <property type="entry name" value="ADH_N"/>
    <property type="match status" value="1"/>
</dbReference>
<dbReference type="Proteomes" id="UP000887226">
    <property type="component" value="Unassembled WGS sequence"/>
</dbReference>
<dbReference type="GO" id="GO:0008270">
    <property type="term" value="F:zinc ion binding"/>
    <property type="evidence" value="ECO:0007669"/>
    <property type="project" value="InterPro"/>
</dbReference>
<feature type="domain" description="Enoyl reductase (ER)" evidence="1">
    <location>
        <begin position="11"/>
        <end position="327"/>
    </location>
</feature>
<dbReference type="PANTHER" id="PTHR43677">
    <property type="entry name" value="SHORT-CHAIN DEHYDROGENASE/REDUCTASE"/>
    <property type="match status" value="1"/>
</dbReference>
<dbReference type="AlphaFoldDB" id="A0A9P7Z215"/>
<reference evidence="2" key="1">
    <citation type="journal article" date="2021" name="IMA Fungus">
        <title>Genomic characterization of three marine fungi, including Emericellopsis atlantica sp. nov. with signatures of a generalist lifestyle and marine biomass degradation.</title>
        <authorList>
            <person name="Hagestad O.C."/>
            <person name="Hou L."/>
            <person name="Andersen J.H."/>
            <person name="Hansen E.H."/>
            <person name="Altermark B."/>
            <person name="Li C."/>
            <person name="Kuhnert E."/>
            <person name="Cox R.J."/>
            <person name="Crous P.W."/>
            <person name="Spatafora J.W."/>
            <person name="Lail K."/>
            <person name="Amirebrahimi M."/>
            <person name="Lipzen A."/>
            <person name="Pangilinan J."/>
            <person name="Andreopoulos W."/>
            <person name="Hayes R.D."/>
            <person name="Ng V."/>
            <person name="Grigoriev I.V."/>
            <person name="Jackson S.A."/>
            <person name="Sutton T.D.S."/>
            <person name="Dobson A.D.W."/>
            <person name="Rama T."/>
        </authorList>
    </citation>
    <scope>NUCLEOTIDE SEQUENCE</scope>
    <source>
        <strain evidence="2">TRa3180A</strain>
    </source>
</reference>
<dbReference type="EMBL" id="MU253962">
    <property type="protein sequence ID" value="KAG9243647.1"/>
    <property type="molecule type" value="Genomic_DNA"/>
</dbReference>
<dbReference type="InterPro" id="IPR036291">
    <property type="entry name" value="NAD(P)-bd_dom_sf"/>
</dbReference>
<dbReference type="SMART" id="SM00829">
    <property type="entry name" value="PKS_ER"/>
    <property type="match status" value="1"/>
</dbReference>
<keyword evidence="3" id="KW-1185">Reference proteome</keyword>
<dbReference type="InterPro" id="IPR051397">
    <property type="entry name" value="Zn-ADH-like_protein"/>
</dbReference>
<dbReference type="InterPro" id="IPR011032">
    <property type="entry name" value="GroES-like_sf"/>
</dbReference>
<dbReference type="InterPro" id="IPR013154">
    <property type="entry name" value="ADH-like_N"/>
</dbReference>
<accession>A0A9P7Z215</accession>
<dbReference type="SUPFAM" id="SSF51735">
    <property type="entry name" value="NAD(P)-binding Rossmann-fold domains"/>
    <property type="match status" value="1"/>
</dbReference>
<gene>
    <name evidence="2" type="ORF">BJ878DRAFT_423158</name>
</gene>
<dbReference type="InterPro" id="IPR002364">
    <property type="entry name" value="Quin_OxRdtase/zeta-crystal_CS"/>
</dbReference>
<dbReference type="InterPro" id="IPR020843">
    <property type="entry name" value="ER"/>
</dbReference>
<dbReference type="Pfam" id="PF00107">
    <property type="entry name" value="ADH_zinc_N"/>
    <property type="match status" value="1"/>
</dbReference>
<dbReference type="PROSITE" id="PS01162">
    <property type="entry name" value="QOR_ZETA_CRYSTAL"/>
    <property type="match status" value="1"/>
</dbReference>
<dbReference type="OrthoDB" id="10257049at2759"/>
<name>A0A9P7Z215_9HELO</name>
<protein>
    <submittedName>
        <fullName evidence="2">Zeta-crystallin</fullName>
    </submittedName>
</protein>
<dbReference type="InterPro" id="IPR013149">
    <property type="entry name" value="ADH-like_C"/>
</dbReference>
<dbReference type="SUPFAM" id="SSF50129">
    <property type="entry name" value="GroES-like"/>
    <property type="match status" value="1"/>
</dbReference>
<comment type="caution">
    <text evidence="2">The sequence shown here is derived from an EMBL/GenBank/DDBJ whole genome shotgun (WGS) entry which is preliminary data.</text>
</comment>
<dbReference type="GO" id="GO:0005739">
    <property type="term" value="C:mitochondrion"/>
    <property type="evidence" value="ECO:0007669"/>
    <property type="project" value="TreeGrafter"/>
</dbReference>
<proteinExistence type="predicted"/>
<dbReference type="PANTHER" id="PTHR43677:SF4">
    <property type="entry name" value="QUINONE OXIDOREDUCTASE-LIKE PROTEIN 2"/>
    <property type="match status" value="1"/>
</dbReference>
<evidence type="ECO:0000313" key="3">
    <source>
        <dbReference type="Proteomes" id="UP000887226"/>
    </source>
</evidence>
<evidence type="ECO:0000259" key="1">
    <source>
        <dbReference type="SMART" id="SM00829"/>
    </source>
</evidence>